<sequence length="64" mass="7102">MKKITNIKVLAVLTVTAMVVGLTFVSNSVKAGDHVGYKKVFLCNHCKSDPSYVCRLTDWPTIKM</sequence>
<organism evidence="1 2">
    <name type="scientific">Runella rosea</name>
    <dbReference type="NCBI Taxonomy" id="2259595"/>
    <lineage>
        <taxon>Bacteria</taxon>
        <taxon>Pseudomonadati</taxon>
        <taxon>Bacteroidota</taxon>
        <taxon>Cytophagia</taxon>
        <taxon>Cytophagales</taxon>
        <taxon>Spirosomataceae</taxon>
        <taxon>Runella</taxon>
    </lineage>
</organism>
<dbReference type="EMBL" id="CP030850">
    <property type="protein sequence ID" value="AXE17916.1"/>
    <property type="molecule type" value="Genomic_DNA"/>
</dbReference>
<name>A0A344TGZ5_9BACT</name>
<proteinExistence type="predicted"/>
<evidence type="ECO:0000313" key="1">
    <source>
        <dbReference type="EMBL" id="AXE17916.1"/>
    </source>
</evidence>
<keyword evidence="2" id="KW-1185">Reference proteome</keyword>
<dbReference type="AlphaFoldDB" id="A0A344TGZ5"/>
<dbReference type="RefSeq" id="WP_114066701.1">
    <property type="nucleotide sequence ID" value="NZ_CP030850.1"/>
</dbReference>
<accession>A0A344TGZ5</accession>
<dbReference type="KEGG" id="run:DR864_09310"/>
<dbReference type="Proteomes" id="UP000251993">
    <property type="component" value="Chromosome"/>
</dbReference>
<gene>
    <name evidence="1" type="ORF">DR864_09310</name>
</gene>
<evidence type="ECO:0000313" key="2">
    <source>
        <dbReference type="Proteomes" id="UP000251993"/>
    </source>
</evidence>
<reference evidence="1 2" key="1">
    <citation type="submission" date="2018-07" db="EMBL/GenBank/DDBJ databases">
        <title>Genome sequencing of Runella.</title>
        <authorList>
            <person name="Baek M.-G."/>
            <person name="Yi H."/>
        </authorList>
    </citation>
    <scope>NUCLEOTIDE SEQUENCE [LARGE SCALE GENOMIC DNA]</scope>
    <source>
        <strain evidence="1 2">HYN0085</strain>
    </source>
</reference>
<protein>
    <submittedName>
        <fullName evidence="1">Uncharacterized protein</fullName>
    </submittedName>
</protein>